<evidence type="ECO:0000256" key="5">
    <source>
        <dbReference type="ARBA" id="ARBA00023136"/>
    </source>
</evidence>
<dbReference type="RefSeq" id="WP_338198725.1">
    <property type="nucleotide sequence ID" value="NZ_JAEKNR010000028.1"/>
</dbReference>
<proteinExistence type="predicted"/>
<evidence type="ECO:0000256" key="4">
    <source>
        <dbReference type="ARBA" id="ARBA00022989"/>
    </source>
</evidence>
<dbReference type="InterPro" id="IPR017039">
    <property type="entry name" value="Virul_fac_BrkB"/>
</dbReference>
<feature type="compositionally biased region" description="Basic and acidic residues" evidence="6">
    <location>
        <begin position="261"/>
        <end position="273"/>
    </location>
</feature>
<dbReference type="Pfam" id="PF03631">
    <property type="entry name" value="Virul_fac_BrkB"/>
    <property type="match status" value="1"/>
</dbReference>
<dbReference type="PANTHER" id="PTHR30213:SF1">
    <property type="entry name" value="INNER MEMBRANE PROTEIN YHJD"/>
    <property type="match status" value="1"/>
</dbReference>
<feature type="transmembrane region" description="Helical" evidence="7">
    <location>
        <begin position="226"/>
        <end position="250"/>
    </location>
</feature>
<keyword evidence="4 7" id="KW-1133">Transmembrane helix</keyword>
<dbReference type="PANTHER" id="PTHR30213">
    <property type="entry name" value="INNER MEMBRANE PROTEIN YHJD"/>
    <property type="match status" value="1"/>
</dbReference>
<dbReference type="GO" id="GO:0005886">
    <property type="term" value="C:plasma membrane"/>
    <property type="evidence" value="ECO:0007669"/>
    <property type="project" value="UniProtKB-SubCell"/>
</dbReference>
<feature type="transmembrane region" description="Helical" evidence="7">
    <location>
        <begin position="87"/>
        <end position="108"/>
    </location>
</feature>
<comment type="subcellular location">
    <subcellularLocation>
        <location evidence="1">Cell membrane</location>
        <topology evidence="1">Multi-pass membrane protein</topology>
    </subcellularLocation>
</comment>
<evidence type="ECO:0000256" key="3">
    <source>
        <dbReference type="ARBA" id="ARBA00022692"/>
    </source>
</evidence>
<keyword evidence="2" id="KW-1003">Cell membrane</keyword>
<evidence type="ECO:0000256" key="7">
    <source>
        <dbReference type="SAM" id="Phobius"/>
    </source>
</evidence>
<accession>A0A934K702</accession>
<feature type="transmembrane region" description="Helical" evidence="7">
    <location>
        <begin position="158"/>
        <end position="180"/>
    </location>
</feature>
<comment type="caution">
    <text evidence="8">The sequence shown here is derived from an EMBL/GenBank/DDBJ whole genome shotgun (WGS) entry which is preliminary data.</text>
</comment>
<gene>
    <name evidence="8" type="ORF">JF922_02250</name>
</gene>
<evidence type="ECO:0000313" key="9">
    <source>
        <dbReference type="Proteomes" id="UP000612893"/>
    </source>
</evidence>
<name>A0A934K702_9BACT</name>
<feature type="transmembrane region" description="Helical" evidence="7">
    <location>
        <begin position="21"/>
        <end position="51"/>
    </location>
</feature>
<sequence>MSVGSGRYRDDWWAAYGESKAANYAAGLAFNAFLTMFPLILGLLTVVGLVVQNSALEGRLVGAVIGIFPPDAHDQLTQAFKGIKHNVGLLGIVSILGLIWSGTGLFASMEFALSQVFGTGQRNMLRQRLMGLVMMVIFMTAILLAAGANGVAGSTLPLAPVSGFVLGSLIMIALLVMIYRYVPNRSFPFSQVWQGALLAGLLTEVLSLVFPIYGRLAHGFNTYGQQFALFFLLATWLFFLCQLLLLGAVFNRLRLGAPEKEGLAAEPGEKGEAAPRPVDAIEAQEDAGENEQAGAPAGKQERQSQPTRRR</sequence>
<dbReference type="EMBL" id="JAEKNR010000028">
    <property type="protein sequence ID" value="MBJ7596895.1"/>
    <property type="molecule type" value="Genomic_DNA"/>
</dbReference>
<keyword evidence="5 7" id="KW-0472">Membrane</keyword>
<keyword evidence="9" id="KW-1185">Reference proteome</keyword>
<evidence type="ECO:0000256" key="2">
    <source>
        <dbReference type="ARBA" id="ARBA00022475"/>
    </source>
</evidence>
<feature type="region of interest" description="Disordered" evidence="6">
    <location>
        <begin position="261"/>
        <end position="310"/>
    </location>
</feature>
<feature type="transmembrane region" description="Helical" evidence="7">
    <location>
        <begin position="192"/>
        <end position="214"/>
    </location>
</feature>
<evidence type="ECO:0000256" key="6">
    <source>
        <dbReference type="SAM" id="MobiDB-lite"/>
    </source>
</evidence>
<evidence type="ECO:0000313" key="8">
    <source>
        <dbReference type="EMBL" id="MBJ7596895.1"/>
    </source>
</evidence>
<dbReference type="AlphaFoldDB" id="A0A934K702"/>
<feature type="transmembrane region" description="Helical" evidence="7">
    <location>
        <begin position="129"/>
        <end position="152"/>
    </location>
</feature>
<reference evidence="8" key="1">
    <citation type="submission" date="2020-10" db="EMBL/GenBank/DDBJ databases">
        <title>Ca. Dormibacterota MAGs.</title>
        <authorList>
            <person name="Montgomery K."/>
        </authorList>
    </citation>
    <scope>NUCLEOTIDE SEQUENCE [LARGE SCALE GENOMIC DNA]</scope>
    <source>
        <strain evidence="8">SC8812_S17_10</strain>
    </source>
</reference>
<protein>
    <submittedName>
        <fullName evidence="8">YihY/virulence factor BrkB family protein</fullName>
    </submittedName>
</protein>
<evidence type="ECO:0000256" key="1">
    <source>
        <dbReference type="ARBA" id="ARBA00004651"/>
    </source>
</evidence>
<dbReference type="Proteomes" id="UP000612893">
    <property type="component" value="Unassembled WGS sequence"/>
</dbReference>
<organism evidence="8 9">
    <name type="scientific">Candidatus Nephthysia bennettiae</name>
    <dbReference type="NCBI Taxonomy" id="3127016"/>
    <lineage>
        <taxon>Bacteria</taxon>
        <taxon>Bacillati</taxon>
        <taxon>Candidatus Dormiibacterota</taxon>
        <taxon>Candidatus Dormibacteria</taxon>
        <taxon>Candidatus Dormibacterales</taxon>
        <taxon>Candidatus Dormibacteraceae</taxon>
        <taxon>Candidatus Nephthysia</taxon>
    </lineage>
</organism>
<keyword evidence="3 7" id="KW-0812">Transmembrane</keyword>